<protein>
    <recommendedName>
        <fullName evidence="4">Anaphase-promoting complex subunit 1</fullName>
    </recommendedName>
</protein>
<dbReference type="Gene3D" id="1.25.40.10">
    <property type="entry name" value="Tetratricopeptide repeat domain"/>
    <property type="match status" value="1"/>
</dbReference>
<organism evidence="2 3">
    <name type="scientific">Polarella glacialis</name>
    <name type="common">Dinoflagellate</name>
    <dbReference type="NCBI Taxonomy" id="89957"/>
    <lineage>
        <taxon>Eukaryota</taxon>
        <taxon>Sar</taxon>
        <taxon>Alveolata</taxon>
        <taxon>Dinophyceae</taxon>
        <taxon>Suessiales</taxon>
        <taxon>Suessiaceae</taxon>
        <taxon>Polarella</taxon>
    </lineage>
</organism>
<feature type="chain" id="PRO_5032513861" description="Anaphase-promoting complex subunit 1" evidence="1">
    <location>
        <begin position="21"/>
        <end position="136"/>
    </location>
</feature>
<dbReference type="EMBL" id="CAJNNV010028604">
    <property type="protein sequence ID" value="CAE8625186.1"/>
    <property type="molecule type" value="Genomic_DNA"/>
</dbReference>
<comment type="caution">
    <text evidence="2">The sequence shown here is derived from an EMBL/GenBank/DDBJ whole genome shotgun (WGS) entry which is preliminary data.</text>
</comment>
<gene>
    <name evidence="2" type="ORF">PGLA1383_LOCUS42213</name>
</gene>
<evidence type="ECO:0008006" key="4">
    <source>
        <dbReference type="Google" id="ProtNLM"/>
    </source>
</evidence>
<dbReference type="InterPro" id="IPR011990">
    <property type="entry name" value="TPR-like_helical_dom_sf"/>
</dbReference>
<evidence type="ECO:0000313" key="3">
    <source>
        <dbReference type="Proteomes" id="UP000654075"/>
    </source>
</evidence>
<name>A0A813GRD8_POLGL</name>
<feature type="non-terminal residue" evidence="2">
    <location>
        <position position="1"/>
    </location>
</feature>
<keyword evidence="3" id="KW-1185">Reference proteome</keyword>
<reference evidence="2" key="1">
    <citation type="submission" date="2021-02" db="EMBL/GenBank/DDBJ databases">
        <authorList>
            <person name="Dougan E. K."/>
            <person name="Rhodes N."/>
            <person name="Thang M."/>
            <person name="Chan C."/>
        </authorList>
    </citation>
    <scope>NUCLEOTIDE SEQUENCE</scope>
</reference>
<dbReference type="Proteomes" id="UP000654075">
    <property type="component" value="Unassembled WGS sequence"/>
</dbReference>
<feature type="signal peptide" evidence="1">
    <location>
        <begin position="1"/>
        <end position="20"/>
    </location>
</feature>
<evidence type="ECO:0000256" key="1">
    <source>
        <dbReference type="SAM" id="SignalP"/>
    </source>
</evidence>
<proteinExistence type="predicted"/>
<keyword evidence="1" id="KW-0732">Signal</keyword>
<evidence type="ECO:0000313" key="2">
    <source>
        <dbReference type="EMBL" id="CAE8625186.1"/>
    </source>
</evidence>
<dbReference type="AlphaFoldDB" id="A0A813GRD8"/>
<sequence>GHQWGASLSLLRLMSRAAQLVPGASTANAAVSALGSARQWHRATDLLLESMSLANSSHGLVGVSPEAFGPGCAAALLACCESVPSHWRHGIALLAVISFRSLRPDVASFGLISMHCEQNGQAAREIDLIWALAPLR</sequence>
<dbReference type="OrthoDB" id="10385510at2759"/>
<accession>A0A813GRD8</accession>